<reference evidence="1 2" key="1">
    <citation type="submission" date="2020-12" db="EMBL/GenBank/DDBJ databases">
        <title>Vagococcus allomyrinae sp. nov. and Enterococcus lavae sp. nov., isolated from the larvae of Allomyrina dichotoma.</title>
        <authorList>
            <person name="Lee S.D."/>
        </authorList>
    </citation>
    <scope>NUCLEOTIDE SEQUENCE [LARGE SCALE GENOMIC DNA]</scope>
    <source>
        <strain evidence="1 2">BWM-S5</strain>
    </source>
</reference>
<accession>A0ABS4CMC7</accession>
<organism evidence="1 2">
    <name type="scientific">Enterococcus larvae</name>
    <dbReference type="NCBI Taxonomy" id="2794352"/>
    <lineage>
        <taxon>Bacteria</taxon>
        <taxon>Bacillati</taxon>
        <taxon>Bacillota</taxon>
        <taxon>Bacilli</taxon>
        <taxon>Lactobacillales</taxon>
        <taxon>Enterococcaceae</taxon>
        <taxon>Enterococcus</taxon>
    </lineage>
</organism>
<evidence type="ECO:0000313" key="1">
    <source>
        <dbReference type="EMBL" id="MBP1047600.1"/>
    </source>
</evidence>
<keyword evidence="2" id="KW-1185">Reference proteome</keyword>
<protein>
    <recommendedName>
        <fullName evidence="3">LXG domain-containing protein</fullName>
    </recommendedName>
</protein>
<dbReference type="EMBL" id="JAEDXU010000008">
    <property type="protein sequence ID" value="MBP1047600.1"/>
    <property type="molecule type" value="Genomic_DNA"/>
</dbReference>
<dbReference type="Proteomes" id="UP000673375">
    <property type="component" value="Unassembled WGS sequence"/>
</dbReference>
<name>A0ABS4CMC7_9ENTE</name>
<gene>
    <name evidence="1" type="ORF">I6N96_15035</name>
</gene>
<evidence type="ECO:0000313" key="2">
    <source>
        <dbReference type="Proteomes" id="UP000673375"/>
    </source>
</evidence>
<comment type="caution">
    <text evidence="1">The sequence shown here is derived from an EMBL/GenBank/DDBJ whole genome shotgun (WGS) entry which is preliminary data.</text>
</comment>
<dbReference type="RefSeq" id="WP_209558376.1">
    <property type="nucleotide sequence ID" value="NZ_JAEDXU010000008.1"/>
</dbReference>
<sequence length="228" mass="26247">MKNNENKIQLFRKNHQEACEQLHSNISSLFFDIHQDSKCHEATKVYHDMILLPLVRGAALLAEMIGEANVKLSEEYLLAVEQSRIAAADLGEQIDEWDELIHEVQKKLKKLAVSSLDPLNKAFQISKCTTLLGLYGSIKRELKHELTQMENVDEQHSSALIGEINCLNQWINQGYTLANSCWDKEAAEFTEPAPEELEWIAQINKAEESWLKKHQTKKYLLDPFEKEE</sequence>
<proteinExistence type="predicted"/>
<evidence type="ECO:0008006" key="3">
    <source>
        <dbReference type="Google" id="ProtNLM"/>
    </source>
</evidence>